<feature type="region of interest" description="Disordered" evidence="1">
    <location>
        <begin position="215"/>
        <end position="242"/>
    </location>
</feature>
<evidence type="ECO:0000256" key="1">
    <source>
        <dbReference type="SAM" id="MobiDB-lite"/>
    </source>
</evidence>
<accession>A0ABS8T7W7</accession>
<organism evidence="2 3">
    <name type="scientific">Datura stramonium</name>
    <name type="common">Jimsonweed</name>
    <name type="synonym">Common thornapple</name>
    <dbReference type="NCBI Taxonomy" id="4076"/>
    <lineage>
        <taxon>Eukaryota</taxon>
        <taxon>Viridiplantae</taxon>
        <taxon>Streptophyta</taxon>
        <taxon>Embryophyta</taxon>
        <taxon>Tracheophyta</taxon>
        <taxon>Spermatophyta</taxon>
        <taxon>Magnoliopsida</taxon>
        <taxon>eudicotyledons</taxon>
        <taxon>Gunneridae</taxon>
        <taxon>Pentapetalae</taxon>
        <taxon>asterids</taxon>
        <taxon>lamiids</taxon>
        <taxon>Solanales</taxon>
        <taxon>Solanaceae</taxon>
        <taxon>Solanoideae</taxon>
        <taxon>Datureae</taxon>
        <taxon>Datura</taxon>
    </lineage>
</organism>
<evidence type="ECO:0000313" key="3">
    <source>
        <dbReference type="Proteomes" id="UP000823775"/>
    </source>
</evidence>
<dbReference type="EMBL" id="JACEIK010001235">
    <property type="protein sequence ID" value="MCD7467501.1"/>
    <property type="molecule type" value="Genomic_DNA"/>
</dbReference>
<proteinExistence type="predicted"/>
<reference evidence="2 3" key="1">
    <citation type="journal article" date="2021" name="BMC Genomics">
        <title>Datura genome reveals duplications of psychoactive alkaloid biosynthetic genes and high mutation rate following tissue culture.</title>
        <authorList>
            <person name="Rajewski A."/>
            <person name="Carter-House D."/>
            <person name="Stajich J."/>
            <person name="Litt A."/>
        </authorList>
    </citation>
    <scope>NUCLEOTIDE SEQUENCE [LARGE SCALE GENOMIC DNA]</scope>
    <source>
        <strain evidence="2">AR-01</strain>
    </source>
</reference>
<feature type="compositionally biased region" description="Polar residues" evidence="1">
    <location>
        <begin position="220"/>
        <end position="242"/>
    </location>
</feature>
<dbReference type="Proteomes" id="UP000823775">
    <property type="component" value="Unassembled WGS sequence"/>
</dbReference>
<name>A0ABS8T7W7_DATST</name>
<comment type="caution">
    <text evidence="2">The sequence shown here is derived from an EMBL/GenBank/DDBJ whole genome shotgun (WGS) entry which is preliminary data.</text>
</comment>
<evidence type="ECO:0000313" key="2">
    <source>
        <dbReference type="EMBL" id="MCD7467501.1"/>
    </source>
</evidence>
<keyword evidence="3" id="KW-1185">Reference proteome</keyword>
<gene>
    <name evidence="2" type="ORF">HAX54_004965</name>
</gene>
<protein>
    <submittedName>
        <fullName evidence="2">Uncharacterized protein</fullName>
    </submittedName>
</protein>
<sequence length="242" mass="26408">MTVGTTSTAMSMLFKGVEKIDVMIINVDSSNLISFQLLAHTVALDIISLCSEIMFGTDVGNARVNDYNLNVNMENNYKPALTFDSGYHHIQSDYNLDLDAVHGKIYSGSGIMFGTDVGNAIVNDYNLNVNMDNVTTYSGSTIMFDTYIGNMTINGLGAPNANFQQYFGKPNMSDPNNIIAASYEGDIVGSDSNEKENCDAYFNLNNMINLFQNLGPPSANRPNEQSSEFNQVCSDDQVSASI</sequence>